<reference evidence="1" key="1">
    <citation type="submission" date="2020-12" db="EMBL/GenBank/DDBJ databases">
        <title>Clostridium thailandense sp. nov., a novel acetogenic bacterium isolated from peat land soil in Thailand.</title>
        <authorList>
            <person name="Chaikitkaew S."/>
            <person name="Birkeland N.K."/>
        </authorList>
    </citation>
    <scope>NUCLEOTIDE SEQUENCE</scope>
    <source>
        <strain evidence="1">PL3</strain>
    </source>
</reference>
<gene>
    <name evidence="1" type="ORF">I6U48_12555</name>
</gene>
<dbReference type="AlphaFoldDB" id="A0A949WRA4"/>
<organism evidence="1 2">
    <name type="scientific">Clostridium thailandense</name>
    <dbReference type="NCBI Taxonomy" id="2794346"/>
    <lineage>
        <taxon>Bacteria</taxon>
        <taxon>Bacillati</taxon>
        <taxon>Bacillota</taxon>
        <taxon>Clostridia</taxon>
        <taxon>Eubacteriales</taxon>
        <taxon>Clostridiaceae</taxon>
        <taxon>Clostridium</taxon>
    </lineage>
</organism>
<dbReference type="EMBL" id="JAEEGC010000053">
    <property type="protein sequence ID" value="MBV7273741.1"/>
    <property type="molecule type" value="Genomic_DNA"/>
</dbReference>
<name>A0A949WRA4_9CLOT</name>
<dbReference type="RefSeq" id="WP_218320809.1">
    <property type="nucleotide sequence ID" value="NZ_JAEEGC010000053.1"/>
</dbReference>
<evidence type="ECO:0000313" key="2">
    <source>
        <dbReference type="Proteomes" id="UP000694308"/>
    </source>
</evidence>
<comment type="caution">
    <text evidence="1">The sequence shown here is derived from an EMBL/GenBank/DDBJ whole genome shotgun (WGS) entry which is preliminary data.</text>
</comment>
<evidence type="ECO:0000313" key="1">
    <source>
        <dbReference type="EMBL" id="MBV7273741.1"/>
    </source>
</evidence>
<keyword evidence="2" id="KW-1185">Reference proteome</keyword>
<protein>
    <submittedName>
        <fullName evidence="1">Uncharacterized protein</fullName>
    </submittedName>
</protein>
<sequence>MEEKIETASEMIKEGEPLEKIKKYTKLDENKILELIKKIGNEKVQ</sequence>
<proteinExistence type="predicted"/>
<dbReference type="Proteomes" id="UP000694308">
    <property type="component" value="Unassembled WGS sequence"/>
</dbReference>
<accession>A0A949WRA4</accession>